<evidence type="ECO:0000256" key="3">
    <source>
        <dbReference type="ARBA" id="ARBA00023016"/>
    </source>
</evidence>
<dbReference type="Gene3D" id="3.30.390.60">
    <property type="entry name" value="Heat-inducible transcription repressor hrca homolog, domain 3"/>
    <property type="match status" value="1"/>
</dbReference>
<sequence>MANHKKILTERERAVLKTVLVHYIATGEPVGSRTVARYSGLNLSPASIRNIMMDLEEAGYLRQPHTSAGRLPTALGFRYYVDHILPIPELSADDKRQIQEAFGPSPTEPQELFRQASRALSTLTGHPALVLTPRPQAICLKYIQFVSVGGDMVLTLLVTQGQQVQTRFVRSGVSYTQEQLDRFSRYLNDICQNLTLREARQRILAQMQEEKTLFDRMVAQALSLSRQALQNDEEEELYIEGTSHILDYPEFTEDVKKIRAIFKAFEEKHQLITLLDQAMASQGVQIIINPDEHFPEMQLSLVASAYSSEQAPVGSLGVIGPMRMNYARVVPVVRYTASMVSNWLQKKPS</sequence>
<feature type="domain" description="Heat-inducible transcription repressor HrcA C-terminal" evidence="6">
    <location>
        <begin position="111"/>
        <end position="330"/>
    </location>
</feature>
<dbReference type="InterPro" id="IPR021153">
    <property type="entry name" value="HrcA_C"/>
</dbReference>
<comment type="similarity">
    <text evidence="5">Belongs to the HrcA family.</text>
</comment>
<evidence type="ECO:0000256" key="4">
    <source>
        <dbReference type="ARBA" id="ARBA00023163"/>
    </source>
</evidence>
<keyword evidence="2 5" id="KW-0805">Transcription regulation</keyword>
<dbReference type="PANTHER" id="PTHR34824">
    <property type="entry name" value="HEAT-INDUCIBLE TRANSCRIPTION REPRESSOR HRCA"/>
    <property type="match status" value="1"/>
</dbReference>
<dbReference type="NCBIfam" id="TIGR00331">
    <property type="entry name" value="hrcA"/>
    <property type="match status" value="1"/>
</dbReference>
<dbReference type="InterPro" id="IPR029016">
    <property type="entry name" value="GAF-like_dom_sf"/>
</dbReference>
<dbReference type="EMBL" id="DTHB01000016">
    <property type="protein sequence ID" value="HGB13972.1"/>
    <property type="molecule type" value="Genomic_DNA"/>
</dbReference>
<organism evidence="7">
    <name type="scientific">Desulfobacca acetoxidans</name>
    <dbReference type="NCBI Taxonomy" id="60893"/>
    <lineage>
        <taxon>Bacteria</taxon>
        <taxon>Pseudomonadati</taxon>
        <taxon>Thermodesulfobacteriota</taxon>
        <taxon>Desulfobaccia</taxon>
        <taxon>Desulfobaccales</taxon>
        <taxon>Desulfobaccaceae</taxon>
        <taxon>Desulfobacca</taxon>
    </lineage>
</organism>
<dbReference type="PANTHER" id="PTHR34824:SF1">
    <property type="entry name" value="HEAT-INDUCIBLE TRANSCRIPTION REPRESSOR HRCA"/>
    <property type="match status" value="1"/>
</dbReference>
<dbReference type="GO" id="GO:0045892">
    <property type="term" value="P:negative regulation of DNA-templated transcription"/>
    <property type="evidence" value="ECO:0007669"/>
    <property type="project" value="UniProtKB-UniRule"/>
</dbReference>
<accession>A0A7C3WLG3</accession>
<evidence type="ECO:0000259" key="6">
    <source>
        <dbReference type="Pfam" id="PF01628"/>
    </source>
</evidence>
<protein>
    <recommendedName>
        <fullName evidence="5">Heat-inducible transcription repressor HrcA</fullName>
    </recommendedName>
</protein>
<dbReference type="HAMAP" id="MF_00081">
    <property type="entry name" value="HrcA"/>
    <property type="match status" value="1"/>
</dbReference>
<dbReference type="PIRSF" id="PIRSF005485">
    <property type="entry name" value="HrcA"/>
    <property type="match status" value="1"/>
</dbReference>
<comment type="function">
    <text evidence="5">Negative regulator of class I heat shock genes (grpE-dnaK-dnaJ and groELS operons). Prevents heat-shock induction of these operons.</text>
</comment>
<reference evidence="7" key="1">
    <citation type="journal article" date="2020" name="mSystems">
        <title>Genome- and Community-Level Interaction Insights into Carbon Utilization and Element Cycling Functions of Hydrothermarchaeota in Hydrothermal Sediment.</title>
        <authorList>
            <person name="Zhou Z."/>
            <person name="Liu Y."/>
            <person name="Xu W."/>
            <person name="Pan J."/>
            <person name="Luo Z.H."/>
            <person name="Li M."/>
        </authorList>
    </citation>
    <scope>NUCLEOTIDE SEQUENCE [LARGE SCALE GENOMIC DNA]</scope>
    <source>
        <strain evidence="7">SpSt-776</strain>
    </source>
</reference>
<dbReference type="Gene3D" id="3.30.450.40">
    <property type="match status" value="1"/>
</dbReference>
<proteinExistence type="inferred from homology"/>
<comment type="caution">
    <text evidence="7">The sequence shown here is derived from an EMBL/GenBank/DDBJ whole genome shotgun (WGS) entry which is preliminary data.</text>
</comment>
<dbReference type="InterPro" id="IPR036388">
    <property type="entry name" value="WH-like_DNA-bd_sf"/>
</dbReference>
<dbReference type="InterPro" id="IPR023120">
    <property type="entry name" value="WHTH_transcript_rep_HrcA_IDD"/>
</dbReference>
<dbReference type="AlphaFoldDB" id="A0A7C3WLG3"/>
<dbReference type="InterPro" id="IPR002571">
    <property type="entry name" value="HrcA"/>
</dbReference>
<dbReference type="Gene3D" id="1.10.10.10">
    <property type="entry name" value="Winged helix-like DNA-binding domain superfamily/Winged helix DNA-binding domain"/>
    <property type="match status" value="1"/>
</dbReference>
<evidence type="ECO:0000256" key="1">
    <source>
        <dbReference type="ARBA" id="ARBA00022491"/>
    </source>
</evidence>
<keyword evidence="4 5" id="KW-0804">Transcription</keyword>
<evidence type="ECO:0000256" key="2">
    <source>
        <dbReference type="ARBA" id="ARBA00023015"/>
    </source>
</evidence>
<evidence type="ECO:0000313" key="7">
    <source>
        <dbReference type="EMBL" id="HGB13972.1"/>
    </source>
</evidence>
<gene>
    <name evidence="5 7" type="primary">hrcA</name>
    <name evidence="7" type="ORF">ENV62_01855</name>
</gene>
<dbReference type="InterPro" id="IPR036390">
    <property type="entry name" value="WH_DNA-bd_sf"/>
</dbReference>
<evidence type="ECO:0000256" key="5">
    <source>
        <dbReference type="HAMAP-Rule" id="MF_00081"/>
    </source>
</evidence>
<dbReference type="Pfam" id="PF01628">
    <property type="entry name" value="HrcA"/>
    <property type="match status" value="1"/>
</dbReference>
<dbReference type="GO" id="GO:0003677">
    <property type="term" value="F:DNA binding"/>
    <property type="evidence" value="ECO:0007669"/>
    <property type="project" value="InterPro"/>
</dbReference>
<keyword evidence="3 5" id="KW-0346">Stress response</keyword>
<dbReference type="SUPFAM" id="SSF55781">
    <property type="entry name" value="GAF domain-like"/>
    <property type="match status" value="1"/>
</dbReference>
<name>A0A7C3WLG3_9BACT</name>
<dbReference type="SUPFAM" id="SSF46785">
    <property type="entry name" value="Winged helix' DNA-binding domain"/>
    <property type="match status" value="1"/>
</dbReference>
<keyword evidence="1 5" id="KW-0678">Repressor</keyword>